<reference evidence="3 4" key="1">
    <citation type="journal article" date="2006" name="J. Bacteriol.">
        <title>The genome sequence of the obligately chemolithoautotrophic, facultatively anaerobic bacterium Thiobacillus denitrificans.</title>
        <authorList>
            <person name="Beller H.R."/>
            <person name="Chain P.S."/>
            <person name="Letain T.E."/>
            <person name="Chakicherla A."/>
            <person name="Larimer F.W."/>
            <person name="Richardson P.M."/>
            <person name="Coleman M.A."/>
            <person name="Wood A.P."/>
            <person name="Kelly D.P."/>
        </authorList>
    </citation>
    <scope>NUCLEOTIDE SEQUENCE [LARGE SCALE GENOMIC DNA]</scope>
    <source>
        <strain evidence="3 4">ATCC 25259</strain>
    </source>
</reference>
<dbReference type="AlphaFoldDB" id="Q3SLU2"/>
<dbReference type="Proteomes" id="UP000008291">
    <property type="component" value="Chromosome"/>
</dbReference>
<protein>
    <recommendedName>
        <fullName evidence="5">Outer membrane receptor for ferric coprogen and ferric-rhodotorulic acid</fullName>
    </recommendedName>
</protein>
<dbReference type="EMBL" id="CP000116">
    <property type="protein sequence ID" value="AAZ96313.1"/>
    <property type="molecule type" value="Genomic_DNA"/>
</dbReference>
<dbReference type="RefSeq" id="WP_011310873.1">
    <property type="nucleotide sequence ID" value="NC_007404.1"/>
</dbReference>
<evidence type="ECO:0008006" key="5">
    <source>
        <dbReference type="Google" id="ProtNLM"/>
    </source>
</evidence>
<dbReference type="KEGG" id="tbd:Tbd_0360"/>
<gene>
    <name evidence="3" type="ordered locus">Tbd_0360</name>
</gene>
<dbReference type="TCDB" id="1.B.62.1.4">
    <property type="family name" value="the putative bacterial porin (pbp) family"/>
</dbReference>
<dbReference type="SUPFAM" id="SSF56935">
    <property type="entry name" value="Porins"/>
    <property type="match status" value="1"/>
</dbReference>
<proteinExistence type="predicted"/>
<keyword evidence="1" id="KW-0175">Coiled coil</keyword>
<dbReference type="HOGENOM" id="CLU_027640_0_0_4"/>
<keyword evidence="2" id="KW-0732">Signal</keyword>
<accession>Q3SLU2</accession>
<organism evidence="3 4">
    <name type="scientific">Thiobacillus denitrificans (strain ATCC 25259 / T1)</name>
    <dbReference type="NCBI Taxonomy" id="292415"/>
    <lineage>
        <taxon>Bacteria</taxon>
        <taxon>Pseudomonadati</taxon>
        <taxon>Pseudomonadota</taxon>
        <taxon>Betaproteobacteria</taxon>
        <taxon>Nitrosomonadales</taxon>
        <taxon>Thiobacillaceae</taxon>
        <taxon>Thiobacillus</taxon>
    </lineage>
</organism>
<dbReference type="Pfam" id="PF16930">
    <property type="entry name" value="Porin_5"/>
    <property type="match status" value="1"/>
</dbReference>
<evidence type="ECO:0000256" key="2">
    <source>
        <dbReference type="SAM" id="SignalP"/>
    </source>
</evidence>
<dbReference type="STRING" id="292415.Tbd_0360"/>
<evidence type="ECO:0000313" key="3">
    <source>
        <dbReference type="EMBL" id="AAZ96313.1"/>
    </source>
</evidence>
<name>Q3SLU2_THIDA</name>
<feature type="coiled-coil region" evidence="1">
    <location>
        <begin position="54"/>
        <end position="83"/>
    </location>
</feature>
<dbReference type="eggNOG" id="COG3746">
    <property type="taxonomic scope" value="Bacteria"/>
</dbReference>
<feature type="chain" id="PRO_5004229110" description="Outer membrane receptor for ferric coprogen and ferric-rhodotorulic acid" evidence="2">
    <location>
        <begin position="23"/>
        <end position="528"/>
    </location>
</feature>
<sequence length="528" mass="58505">MTIRRTAVALAVAAICTGSAWAAAPEDERARVELLHETTLNLIQLLVEQGVLKQEAADAMLKKAQQQAAEKTAQAQAAEAEATKGVVRVTFVPETVKREIREQVRQEVVAQAKLERWGDVNAVPEWLDRLKWEGDFRLRYQGDLFSENNAPEATFQAIGQNVSNTLEDRQRERVRLRLGLSANVAGGVDAGIRITTGNTSDPVSTNQTLGNYDNKYSLVLDRAYLKLTPVDDLALWGGRIPNPFFSTDLVWDDDLNFEGAAVRYAPGAPNLARAFKPFVTAGVFPLQEIEQRTGVAAQDKWLYGAQAGLEWAPSTRARFKFGAAYYAYRNIAGVLNTTPTTTGLYDLTAPQSRQKGNSLFVIDSDANNDNTQDDPVHGLAADYRIANVTLVADLAEFHPVHVIGTFDWARNVGYDQTEILTRTGQNIEPETDAYLVKLTIGHTKFSYVDDHEWQAFVGYRYVERDAVLDAFTDSDFHLGGTNHKGFMIGGSYALFKNTWLSAKWMSSDEISGLPLAIDVFQLDLNAKF</sequence>
<keyword evidence="4" id="KW-1185">Reference proteome</keyword>
<evidence type="ECO:0000313" key="4">
    <source>
        <dbReference type="Proteomes" id="UP000008291"/>
    </source>
</evidence>
<feature type="signal peptide" evidence="2">
    <location>
        <begin position="1"/>
        <end position="22"/>
    </location>
</feature>
<evidence type="ECO:0000256" key="1">
    <source>
        <dbReference type="SAM" id="Coils"/>
    </source>
</evidence>
<dbReference type="InterPro" id="IPR032638">
    <property type="entry name" value="Porin_5"/>
</dbReference>
<dbReference type="OrthoDB" id="5372286at2"/>